<name>A0ABS4T6K7_9MICC</name>
<sequence length="365" mass="39424">MAKTMKDVLESAPAASTPNKKAVQEAARLFNQALNGGPTHKAMLQEAFSTSDFPTLLGSAFEIQARAAYRAVSDETTAITTRQGVNDFRVQRLRDIFGETYFEDVAEGEEYKTDNPFAETQIEFRVGKTGRVYPITWELFLSGDFSSLADFPGLLGRGAANTRNRKVYENLVTGQPGAGELNGELFSEVSDLALSHTNLRAALDHLSHAENHRGDDLVDSTNAVLVVPPTLERTAQEIVGVSTIRETTTEGGTEIQRELSNPLAGVTVQASREFGRLLSPELRTSAWALLPNGASENPALVHAYLNGHPDVDLRVQNNQGNRIGGGEVGFEEGSFDNDTLAYRGRYVIGAAPAFTQGTFASTGQG</sequence>
<gene>
    <name evidence="2" type="ORF">JOF45_002652</name>
</gene>
<organism evidence="2 3">
    <name type="scientific">Nesterenkonia lacusekhoensis</name>
    <dbReference type="NCBI Taxonomy" id="150832"/>
    <lineage>
        <taxon>Bacteria</taxon>
        <taxon>Bacillati</taxon>
        <taxon>Actinomycetota</taxon>
        <taxon>Actinomycetes</taxon>
        <taxon>Micrococcales</taxon>
        <taxon>Micrococcaceae</taxon>
        <taxon>Nesterenkonia</taxon>
    </lineage>
</organism>
<evidence type="ECO:0000256" key="1">
    <source>
        <dbReference type="SAM" id="MobiDB-lite"/>
    </source>
</evidence>
<evidence type="ECO:0008006" key="4">
    <source>
        <dbReference type="Google" id="ProtNLM"/>
    </source>
</evidence>
<comment type="caution">
    <text evidence="2">The sequence shown here is derived from an EMBL/GenBank/DDBJ whole genome shotgun (WGS) entry which is preliminary data.</text>
</comment>
<reference evidence="2 3" key="1">
    <citation type="submission" date="2021-03" db="EMBL/GenBank/DDBJ databases">
        <title>Sequencing the genomes of 1000 actinobacteria strains.</title>
        <authorList>
            <person name="Klenk H.-P."/>
        </authorList>
    </citation>
    <scope>NUCLEOTIDE SEQUENCE [LARGE SCALE GENOMIC DNA]</scope>
    <source>
        <strain evidence="2 3">DSM 12544</strain>
    </source>
</reference>
<dbReference type="RefSeq" id="WP_210051526.1">
    <property type="nucleotide sequence ID" value="NZ_JAGINX010000002.1"/>
</dbReference>
<keyword evidence="3" id="KW-1185">Reference proteome</keyword>
<feature type="region of interest" description="Disordered" evidence="1">
    <location>
        <begin position="1"/>
        <end position="20"/>
    </location>
</feature>
<dbReference type="Pfam" id="PF25209">
    <property type="entry name" value="Phage_capsid_4"/>
    <property type="match status" value="1"/>
</dbReference>
<accession>A0ABS4T6K7</accession>
<evidence type="ECO:0000313" key="3">
    <source>
        <dbReference type="Proteomes" id="UP001519331"/>
    </source>
</evidence>
<evidence type="ECO:0000313" key="2">
    <source>
        <dbReference type="EMBL" id="MBP2319569.1"/>
    </source>
</evidence>
<dbReference type="Proteomes" id="UP001519331">
    <property type="component" value="Unassembled WGS sequence"/>
</dbReference>
<dbReference type="EMBL" id="JAGINX010000002">
    <property type="protein sequence ID" value="MBP2319569.1"/>
    <property type="molecule type" value="Genomic_DNA"/>
</dbReference>
<protein>
    <recommendedName>
        <fullName evidence="4">Bacteriophage Mu GpT domain-containing protein</fullName>
    </recommendedName>
</protein>
<proteinExistence type="predicted"/>